<dbReference type="Pfam" id="PF00005">
    <property type="entry name" value="ABC_tran"/>
    <property type="match status" value="1"/>
</dbReference>
<dbReference type="InterPro" id="IPR003593">
    <property type="entry name" value="AAA+_ATPase"/>
</dbReference>
<reference evidence="11 12" key="1">
    <citation type="submission" date="2019-07" db="EMBL/GenBank/DDBJ databases">
        <title>Whole genome shotgun sequence of Kocuria flava NBRC 107626.</title>
        <authorList>
            <person name="Hosoyama A."/>
            <person name="Uohara A."/>
            <person name="Ohji S."/>
            <person name="Ichikawa N."/>
        </authorList>
    </citation>
    <scope>NUCLEOTIDE SEQUENCE [LARGE SCALE GENOMIC DNA]</scope>
    <source>
        <strain evidence="11 12">NBRC 107626</strain>
    </source>
</reference>
<evidence type="ECO:0000256" key="7">
    <source>
        <dbReference type="ARBA" id="ARBA00022970"/>
    </source>
</evidence>
<keyword evidence="4" id="KW-1003">Cell membrane</keyword>
<dbReference type="SMART" id="SM00382">
    <property type="entry name" value="AAA"/>
    <property type="match status" value="1"/>
</dbReference>
<dbReference type="InterPro" id="IPR050086">
    <property type="entry name" value="MetN_ABC_transporter-like"/>
</dbReference>
<comment type="caution">
    <text evidence="11">The sequence shown here is derived from an EMBL/GenBank/DDBJ whole genome shotgun (WGS) entry which is preliminary data.</text>
</comment>
<evidence type="ECO:0000313" key="12">
    <source>
        <dbReference type="Proteomes" id="UP000321155"/>
    </source>
</evidence>
<dbReference type="GO" id="GO:0005524">
    <property type="term" value="F:ATP binding"/>
    <property type="evidence" value="ECO:0007669"/>
    <property type="project" value="UniProtKB-KW"/>
</dbReference>
<dbReference type="Gene3D" id="3.40.50.300">
    <property type="entry name" value="P-loop containing nucleotide triphosphate hydrolases"/>
    <property type="match status" value="1"/>
</dbReference>
<dbReference type="InterPro" id="IPR030679">
    <property type="entry name" value="ABC_ATPase_HisP-typ"/>
</dbReference>
<feature type="domain" description="ABC transporter" evidence="10">
    <location>
        <begin position="26"/>
        <end position="260"/>
    </location>
</feature>
<evidence type="ECO:0000256" key="1">
    <source>
        <dbReference type="ARBA" id="ARBA00004202"/>
    </source>
</evidence>
<dbReference type="InterPro" id="IPR017871">
    <property type="entry name" value="ABC_transporter-like_CS"/>
</dbReference>
<evidence type="ECO:0000256" key="4">
    <source>
        <dbReference type="ARBA" id="ARBA00022475"/>
    </source>
</evidence>
<dbReference type="Proteomes" id="UP000321155">
    <property type="component" value="Unassembled WGS sequence"/>
</dbReference>
<protein>
    <submittedName>
        <fullName evidence="11">Arginine ABC transporter ATP-binding protein</fullName>
    </submittedName>
</protein>
<dbReference type="PIRSF" id="PIRSF039085">
    <property type="entry name" value="ABC_ATPase_HisP"/>
    <property type="match status" value="1"/>
</dbReference>
<evidence type="ECO:0000259" key="10">
    <source>
        <dbReference type="PROSITE" id="PS50893"/>
    </source>
</evidence>
<dbReference type="SUPFAM" id="SSF52540">
    <property type="entry name" value="P-loop containing nucleoside triphosphate hydrolases"/>
    <property type="match status" value="1"/>
</dbReference>
<dbReference type="InterPro" id="IPR003439">
    <property type="entry name" value="ABC_transporter-like_ATP-bd"/>
</dbReference>
<comment type="subcellular location">
    <subcellularLocation>
        <location evidence="1">Cell membrane</location>
        <topology evidence="1">Peripheral membrane protein</topology>
    </subcellularLocation>
</comment>
<organism evidence="11 12">
    <name type="scientific">Kocuria flava</name>
    <dbReference type="NCBI Taxonomy" id="446860"/>
    <lineage>
        <taxon>Bacteria</taxon>
        <taxon>Bacillati</taxon>
        <taxon>Actinomycetota</taxon>
        <taxon>Actinomycetes</taxon>
        <taxon>Micrococcales</taxon>
        <taxon>Micrococcaceae</taxon>
        <taxon>Kocuria</taxon>
    </lineage>
</organism>
<name>A0ABQ0X1T4_9MICC</name>
<keyword evidence="6 11" id="KW-0067">ATP-binding</keyword>
<accession>A0ABQ0X1T4</accession>
<evidence type="ECO:0000256" key="8">
    <source>
        <dbReference type="ARBA" id="ARBA00023136"/>
    </source>
</evidence>
<evidence type="ECO:0000256" key="5">
    <source>
        <dbReference type="ARBA" id="ARBA00022741"/>
    </source>
</evidence>
<dbReference type="PROSITE" id="PS50893">
    <property type="entry name" value="ABC_TRANSPORTER_2"/>
    <property type="match status" value="1"/>
</dbReference>
<proteinExistence type="inferred from homology"/>
<keyword evidence="3" id="KW-0813">Transport</keyword>
<dbReference type="PANTHER" id="PTHR43166">
    <property type="entry name" value="AMINO ACID IMPORT ATP-BINDING PROTEIN"/>
    <property type="match status" value="1"/>
</dbReference>
<keyword evidence="5" id="KW-0547">Nucleotide-binding</keyword>
<gene>
    <name evidence="11" type="ORF">KFL01_07720</name>
</gene>
<evidence type="ECO:0000256" key="3">
    <source>
        <dbReference type="ARBA" id="ARBA00022448"/>
    </source>
</evidence>
<keyword evidence="8" id="KW-0472">Membrane</keyword>
<keyword evidence="7" id="KW-0029">Amino-acid transport</keyword>
<keyword evidence="12" id="KW-1185">Reference proteome</keyword>
<evidence type="ECO:0000313" key="11">
    <source>
        <dbReference type="EMBL" id="GEO91466.1"/>
    </source>
</evidence>
<evidence type="ECO:0000256" key="9">
    <source>
        <dbReference type="SAM" id="MobiDB-lite"/>
    </source>
</evidence>
<dbReference type="PROSITE" id="PS00211">
    <property type="entry name" value="ABC_TRANSPORTER_1"/>
    <property type="match status" value="1"/>
</dbReference>
<dbReference type="EMBL" id="BJZR01000013">
    <property type="protein sequence ID" value="GEO91466.1"/>
    <property type="molecule type" value="Genomic_DNA"/>
</dbReference>
<feature type="region of interest" description="Disordered" evidence="9">
    <location>
        <begin position="1"/>
        <end position="23"/>
    </location>
</feature>
<evidence type="ECO:0000256" key="2">
    <source>
        <dbReference type="ARBA" id="ARBA00005417"/>
    </source>
</evidence>
<dbReference type="PANTHER" id="PTHR43166:SF9">
    <property type="entry name" value="GLUTAMATE_ASPARTATE IMPORT ATP-BINDING PROTEIN GLTL"/>
    <property type="match status" value="1"/>
</dbReference>
<dbReference type="CDD" id="cd03262">
    <property type="entry name" value="ABC_HisP_GlnQ"/>
    <property type="match status" value="1"/>
</dbReference>
<evidence type="ECO:0000256" key="6">
    <source>
        <dbReference type="ARBA" id="ARBA00022840"/>
    </source>
</evidence>
<comment type="similarity">
    <text evidence="2">Belongs to the ABC transporter superfamily.</text>
</comment>
<dbReference type="InterPro" id="IPR027417">
    <property type="entry name" value="P-loop_NTPase"/>
</dbReference>
<sequence>MFVHMPHATPPAAPDRPSGGTGAPLVRLSRVNKHFGDLHVLRDIDLEVARGEVVVVIGPSGSGKSTLCRAINRLEPIDSGEILVDGVPLPAEGRALARLRADVGMVFQSFNLFAHKSVLQNVTLGPVKVRGRSAPEAREQAMRLLTRVGVADQAQKLPAQLSGGQQQRVAIARALAMEPKVMLFDEPTSALDPEMINEVLDTMVSLAKQGMTMIVVTHEMGFARKAADRVVFMADGQIVEQAAPEEFFANPRSERAKDFLGKILGH</sequence>